<geneLocation type="plasmid" evidence="1 2">
    <name>unnamed1</name>
</geneLocation>
<accession>A0AAF0PF38</accession>
<evidence type="ECO:0000313" key="1">
    <source>
        <dbReference type="EMBL" id="WMT10297.1"/>
    </source>
</evidence>
<dbReference type="GeneID" id="84216699"/>
<dbReference type="EMBL" id="CP101874">
    <property type="protein sequence ID" value="WMT10297.1"/>
    <property type="molecule type" value="Genomic_DNA"/>
</dbReference>
<dbReference type="Proteomes" id="UP001224926">
    <property type="component" value="Plasmid unnamed1"/>
</dbReference>
<protein>
    <submittedName>
        <fullName evidence="1">Uncharacterized protein</fullName>
    </submittedName>
</protein>
<dbReference type="AlphaFoldDB" id="A0AAF0PF38"/>
<reference evidence="1 2" key="1">
    <citation type="submission" date="2022-07" db="EMBL/GenBank/DDBJ databases">
        <title>Two temperate virus in Haloterrigena jeotgali A29.</title>
        <authorList>
            <person name="Deng X."/>
        </authorList>
    </citation>
    <scope>NUCLEOTIDE SEQUENCE [LARGE SCALE GENOMIC DNA]</scope>
    <source>
        <strain evidence="1 2">A29</strain>
        <plasmid evidence="1 2">unnamed1</plasmid>
    </source>
</reference>
<keyword evidence="2" id="KW-1185">Reference proteome</keyword>
<evidence type="ECO:0000313" key="2">
    <source>
        <dbReference type="Proteomes" id="UP001224926"/>
    </source>
</evidence>
<organism evidence="1 2">
    <name type="scientific">Natrinema thermotolerans</name>
    <dbReference type="NCBI Taxonomy" id="121872"/>
    <lineage>
        <taxon>Archaea</taxon>
        <taxon>Methanobacteriati</taxon>
        <taxon>Methanobacteriota</taxon>
        <taxon>Stenosarchaea group</taxon>
        <taxon>Halobacteria</taxon>
        <taxon>Halobacteriales</taxon>
        <taxon>Natrialbaceae</taxon>
        <taxon>Natrinema</taxon>
    </lineage>
</organism>
<name>A0AAF0PF38_9EURY</name>
<sequence length="51" mass="5599">MTGEICETCGLEKIGGRCLTRWCPDRHASVDAVFGSETTSQESKPDRRGAR</sequence>
<proteinExistence type="predicted"/>
<keyword evidence="1" id="KW-0614">Plasmid</keyword>
<dbReference type="RefSeq" id="WP_158413773.1">
    <property type="nucleotide sequence ID" value="NZ_CP101874.1"/>
</dbReference>
<gene>
    <name evidence="1" type="ORF">NP511_22135</name>
</gene>